<feature type="chain" id="PRO_5007511871" evidence="2">
    <location>
        <begin position="25"/>
        <end position="221"/>
    </location>
</feature>
<dbReference type="PANTHER" id="PTHR35869">
    <property type="entry name" value="OUTER-MEMBRANE LIPOPROTEIN CARRIER PROTEIN"/>
    <property type="match status" value="1"/>
</dbReference>
<evidence type="ECO:0000313" key="3">
    <source>
        <dbReference type="EMBL" id="AMY10955.1"/>
    </source>
</evidence>
<dbReference type="InterPro" id="IPR004564">
    <property type="entry name" value="OM_lipoprot_carrier_LolA-like"/>
</dbReference>
<dbReference type="AlphaFoldDB" id="A0A143PQS9"/>
<dbReference type="RefSeq" id="WP_157899489.1">
    <property type="nucleotide sequence ID" value="NZ_CP015136.1"/>
</dbReference>
<sequence precursor="true">MPTRRSILLACLAMTAITAPSAPAQPAPSDALAKAVQGHYQQVRDFTASFEQAYVGGALKRKTVERGTVAIRKPGRMRWDYESPEKKLFIADGTRMYFYVPADKQVRVSAMPESGRVPTPILFLAGRGDLLRDFRAEEVPVPAGATGSRALRLRPIRPEPEYDTLTLVVDGTSFAMRQLIVVDGQGGTSTFSFGNLRENVGVADSRFVFTMPKGVDVVTQE</sequence>
<organism evidence="3 4">
    <name type="scientific">Luteitalea pratensis</name>
    <dbReference type="NCBI Taxonomy" id="1855912"/>
    <lineage>
        <taxon>Bacteria</taxon>
        <taxon>Pseudomonadati</taxon>
        <taxon>Acidobacteriota</taxon>
        <taxon>Vicinamibacteria</taxon>
        <taxon>Vicinamibacterales</taxon>
        <taxon>Vicinamibacteraceae</taxon>
        <taxon>Luteitalea</taxon>
    </lineage>
</organism>
<dbReference type="SUPFAM" id="SSF89392">
    <property type="entry name" value="Prokaryotic lipoproteins and lipoprotein localization factors"/>
    <property type="match status" value="1"/>
</dbReference>
<dbReference type="Proteomes" id="UP000076079">
    <property type="component" value="Chromosome"/>
</dbReference>
<evidence type="ECO:0000256" key="1">
    <source>
        <dbReference type="ARBA" id="ARBA00022729"/>
    </source>
</evidence>
<dbReference type="Pfam" id="PF03548">
    <property type="entry name" value="LolA"/>
    <property type="match status" value="1"/>
</dbReference>
<dbReference type="PANTHER" id="PTHR35869:SF1">
    <property type="entry name" value="OUTER-MEMBRANE LIPOPROTEIN CARRIER PROTEIN"/>
    <property type="match status" value="1"/>
</dbReference>
<dbReference type="CDD" id="cd16325">
    <property type="entry name" value="LolA"/>
    <property type="match status" value="1"/>
</dbReference>
<dbReference type="Gene3D" id="2.50.20.10">
    <property type="entry name" value="Lipoprotein localisation LolA/LolB/LppX"/>
    <property type="match status" value="1"/>
</dbReference>
<name>A0A143PQS9_LUTPR</name>
<evidence type="ECO:0000313" key="4">
    <source>
        <dbReference type="Proteomes" id="UP000076079"/>
    </source>
</evidence>
<dbReference type="InterPro" id="IPR029046">
    <property type="entry name" value="LolA/LolB/LppX"/>
</dbReference>
<keyword evidence="4" id="KW-1185">Reference proteome</keyword>
<dbReference type="EMBL" id="CP015136">
    <property type="protein sequence ID" value="AMY10955.1"/>
    <property type="molecule type" value="Genomic_DNA"/>
</dbReference>
<keyword evidence="1 2" id="KW-0732">Signal</keyword>
<dbReference type="KEGG" id="abac:LuPra_04199"/>
<reference evidence="4" key="2">
    <citation type="submission" date="2016-04" db="EMBL/GenBank/DDBJ databases">
        <title>First Complete Genome Sequence of a Subdivision 6 Acidobacterium.</title>
        <authorList>
            <person name="Huang S."/>
            <person name="Vieira S."/>
            <person name="Bunk B."/>
            <person name="Riedel T."/>
            <person name="Sproeer C."/>
            <person name="Overmann J."/>
        </authorList>
    </citation>
    <scope>NUCLEOTIDE SEQUENCE [LARGE SCALE GENOMIC DNA]</scope>
    <source>
        <strain evidence="4">DSM 100886 HEG_-6_39</strain>
    </source>
</reference>
<gene>
    <name evidence="3" type="primary">lolA</name>
    <name evidence="3" type="ORF">LuPra_04199</name>
</gene>
<feature type="signal peptide" evidence="2">
    <location>
        <begin position="1"/>
        <end position="24"/>
    </location>
</feature>
<accession>A0A143PQS9</accession>
<keyword evidence="3" id="KW-0449">Lipoprotein</keyword>
<protein>
    <submittedName>
        <fullName evidence="3">Outer-membrane lipoprotein carrier protein</fullName>
    </submittedName>
</protein>
<dbReference type="OrthoDB" id="9785727at2"/>
<dbReference type="PROSITE" id="PS51318">
    <property type="entry name" value="TAT"/>
    <property type="match status" value="1"/>
</dbReference>
<dbReference type="InterPro" id="IPR006311">
    <property type="entry name" value="TAT_signal"/>
</dbReference>
<dbReference type="STRING" id="1855912.LuPra_04199"/>
<evidence type="ECO:0000256" key="2">
    <source>
        <dbReference type="SAM" id="SignalP"/>
    </source>
</evidence>
<reference evidence="3 4" key="1">
    <citation type="journal article" date="2016" name="Genome Announc.">
        <title>First Complete Genome Sequence of a Subdivision 6 Acidobacterium Strain.</title>
        <authorList>
            <person name="Huang S."/>
            <person name="Vieira S."/>
            <person name="Bunk B."/>
            <person name="Riedel T."/>
            <person name="Sproer C."/>
            <person name="Overmann J."/>
        </authorList>
    </citation>
    <scope>NUCLEOTIDE SEQUENCE [LARGE SCALE GENOMIC DNA]</scope>
    <source>
        <strain evidence="4">DSM 100886 HEG_-6_39</strain>
    </source>
</reference>
<proteinExistence type="predicted"/>